<accession>A0A849KIZ7</accession>
<evidence type="ECO:0000313" key="2">
    <source>
        <dbReference type="EMBL" id="NNU44531.1"/>
    </source>
</evidence>
<gene>
    <name evidence="2" type="ORF">HK415_17195</name>
</gene>
<dbReference type="AlphaFoldDB" id="A0A849KIZ7"/>
<sequence>MQRADVGILCRRPGEQEVLVEDRCAAITLAAKSSTAPGAVIEVVHVASGEVVFSKPPASGRGQHDVHACAAEHGR</sequence>
<feature type="compositionally biased region" description="Basic and acidic residues" evidence="1">
    <location>
        <begin position="62"/>
        <end position="75"/>
    </location>
</feature>
<reference evidence="2 3" key="2">
    <citation type="submission" date="2020-06" db="EMBL/GenBank/DDBJ databases">
        <title>Ramlibacter rhizophilus sp. nov., isolated from rhizosphere soil of national flower Mugunghwa from South Korea.</title>
        <authorList>
            <person name="Zheng-Fei Y."/>
            <person name="Huan T."/>
        </authorList>
    </citation>
    <scope>NUCLEOTIDE SEQUENCE [LARGE SCALE GENOMIC DNA]</scope>
    <source>
        <strain evidence="2 3">B156</strain>
    </source>
</reference>
<name>A0A849KIZ7_9BURK</name>
<feature type="region of interest" description="Disordered" evidence="1">
    <location>
        <begin position="56"/>
        <end position="75"/>
    </location>
</feature>
<comment type="caution">
    <text evidence="2">The sequence shown here is derived from an EMBL/GenBank/DDBJ whole genome shotgun (WGS) entry which is preliminary data.</text>
</comment>
<proteinExistence type="predicted"/>
<keyword evidence="3" id="KW-1185">Reference proteome</keyword>
<evidence type="ECO:0000256" key="1">
    <source>
        <dbReference type="SAM" id="MobiDB-lite"/>
    </source>
</evidence>
<dbReference type="Proteomes" id="UP000552954">
    <property type="component" value="Unassembled WGS sequence"/>
</dbReference>
<protein>
    <submittedName>
        <fullName evidence="2">Uncharacterized protein</fullName>
    </submittedName>
</protein>
<organism evidence="2 3">
    <name type="scientific">Ramlibacter montanisoli</name>
    <dbReference type="NCBI Taxonomy" id="2732512"/>
    <lineage>
        <taxon>Bacteria</taxon>
        <taxon>Pseudomonadati</taxon>
        <taxon>Pseudomonadota</taxon>
        <taxon>Betaproteobacteria</taxon>
        <taxon>Burkholderiales</taxon>
        <taxon>Comamonadaceae</taxon>
        <taxon>Ramlibacter</taxon>
    </lineage>
</organism>
<evidence type="ECO:0000313" key="3">
    <source>
        <dbReference type="Proteomes" id="UP000552954"/>
    </source>
</evidence>
<dbReference type="EMBL" id="JABFCS010000001">
    <property type="protein sequence ID" value="NNU44531.1"/>
    <property type="molecule type" value="Genomic_DNA"/>
</dbReference>
<reference evidence="2 3" key="1">
    <citation type="submission" date="2020-05" db="EMBL/GenBank/DDBJ databases">
        <authorList>
            <person name="Khan S.A."/>
            <person name="Jeon C.O."/>
            <person name="Chun B.H."/>
        </authorList>
    </citation>
    <scope>NUCLEOTIDE SEQUENCE [LARGE SCALE GENOMIC DNA]</scope>
    <source>
        <strain evidence="2 3">B156</strain>
    </source>
</reference>
<dbReference type="RefSeq" id="WP_171561394.1">
    <property type="nucleotide sequence ID" value="NZ_JABFCS010000001.1"/>
</dbReference>